<proteinExistence type="predicted"/>
<gene>
    <name evidence="1" type="ORF">E2562_024624</name>
</gene>
<dbReference type="PANTHER" id="PTHR33085:SF145">
    <property type="entry name" value="OS05G0302200 PROTEIN"/>
    <property type="match status" value="1"/>
</dbReference>
<dbReference type="AlphaFoldDB" id="A0A6G1DMN4"/>
<protein>
    <submittedName>
        <fullName evidence="1">Uncharacterized protein</fullName>
    </submittedName>
</protein>
<dbReference type="Pfam" id="PF07893">
    <property type="entry name" value="DUF1668"/>
    <property type="match status" value="1"/>
</dbReference>
<evidence type="ECO:0000313" key="2">
    <source>
        <dbReference type="Proteomes" id="UP000479710"/>
    </source>
</evidence>
<name>A0A6G1DMN4_9ORYZ</name>
<keyword evidence="2" id="KW-1185">Reference proteome</keyword>
<organism evidence="1 2">
    <name type="scientific">Oryza meyeriana var. granulata</name>
    <dbReference type="NCBI Taxonomy" id="110450"/>
    <lineage>
        <taxon>Eukaryota</taxon>
        <taxon>Viridiplantae</taxon>
        <taxon>Streptophyta</taxon>
        <taxon>Embryophyta</taxon>
        <taxon>Tracheophyta</taxon>
        <taxon>Spermatophyta</taxon>
        <taxon>Magnoliopsida</taxon>
        <taxon>Liliopsida</taxon>
        <taxon>Poales</taxon>
        <taxon>Poaceae</taxon>
        <taxon>BOP clade</taxon>
        <taxon>Oryzoideae</taxon>
        <taxon>Oryzeae</taxon>
        <taxon>Oryzinae</taxon>
        <taxon>Oryza</taxon>
        <taxon>Oryza meyeriana</taxon>
    </lineage>
</organism>
<comment type="caution">
    <text evidence="1">The sequence shown here is derived from an EMBL/GenBank/DDBJ whole genome shotgun (WGS) entry which is preliminary data.</text>
</comment>
<dbReference type="PANTHER" id="PTHR33085">
    <property type="entry name" value="OS12G0113100 PROTEIN-RELATED"/>
    <property type="match status" value="1"/>
</dbReference>
<reference evidence="1 2" key="1">
    <citation type="submission" date="2019-11" db="EMBL/GenBank/DDBJ databases">
        <title>Whole genome sequence of Oryza granulata.</title>
        <authorList>
            <person name="Li W."/>
        </authorList>
    </citation>
    <scope>NUCLEOTIDE SEQUENCE [LARGE SCALE GENOMIC DNA]</scope>
    <source>
        <strain evidence="2">cv. Menghai</strain>
        <tissue evidence="1">Leaf</tissue>
    </source>
</reference>
<dbReference type="Proteomes" id="UP000479710">
    <property type="component" value="Unassembled WGS sequence"/>
</dbReference>
<evidence type="ECO:0000313" key="1">
    <source>
        <dbReference type="EMBL" id="KAF0913750.1"/>
    </source>
</evidence>
<dbReference type="EMBL" id="SPHZ02000006">
    <property type="protein sequence ID" value="KAF0913750.1"/>
    <property type="molecule type" value="Genomic_DNA"/>
</dbReference>
<sequence>MPSQAHLQLDRLQDRTCNRLGSLIRLLSPAGAVLIDSMMSLVAVSESDRCAFLFDADTRHLVTVPNLHKPKRHSISLFIPKTVHGDGNDGGSLFITERIPRPEARSRTQTNDQFEAFIYRKPAVTSFAESCLYQLLPPPYLLDYNYCQRSHKITAYGVVDGGSQICISVEDVSTYCLDAASHTWSQVGK</sequence>
<dbReference type="InterPro" id="IPR012871">
    <property type="entry name" value="DUF1668_ORYSA"/>
</dbReference>
<accession>A0A6G1DMN4</accession>
<dbReference type="OrthoDB" id="691610at2759"/>